<comment type="subcellular location">
    <subcellularLocation>
        <location evidence="2">Cytoplasm</location>
    </subcellularLocation>
</comment>
<evidence type="ECO:0000259" key="11">
    <source>
        <dbReference type="PROSITE" id="PS50059"/>
    </source>
</evidence>
<dbReference type="SUPFAM" id="SSF54534">
    <property type="entry name" value="FKBP-like"/>
    <property type="match status" value="1"/>
</dbReference>
<dbReference type="EMBL" id="LICA01000508">
    <property type="protein sequence ID" value="KRO91428.1"/>
    <property type="molecule type" value="Genomic_DNA"/>
</dbReference>
<name>A0A0R2TX62_9GAMM</name>
<comment type="caution">
    <text evidence="12">The sequence shown here is derived from an EMBL/GenBank/DDBJ whole genome shotgun (WGS) entry which is preliminary data.</text>
</comment>
<accession>A0A0R2TX62</accession>
<dbReference type="PANTHER" id="PTHR47861">
    <property type="entry name" value="FKBP-TYPE PEPTIDYL-PROLYL CIS-TRANS ISOMERASE SLYD"/>
    <property type="match status" value="1"/>
</dbReference>
<evidence type="ECO:0000256" key="4">
    <source>
        <dbReference type="ARBA" id="ARBA00022490"/>
    </source>
</evidence>
<organism evidence="12 13">
    <name type="scientific">SAR92 bacterium BACL26 MAG-121220-bin70</name>
    <dbReference type="NCBI Taxonomy" id="1655626"/>
    <lineage>
        <taxon>Bacteria</taxon>
        <taxon>Pseudomonadati</taxon>
        <taxon>Pseudomonadota</taxon>
        <taxon>Gammaproteobacteria</taxon>
        <taxon>Cellvibrionales</taxon>
        <taxon>Porticoccaceae</taxon>
        <taxon>SAR92 clade</taxon>
    </lineage>
</organism>
<dbReference type="EC" id="5.2.1.8" evidence="10"/>
<evidence type="ECO:0000256" key="7">
    <source>
        <dbReference type="ARBA" id="ARBA00023235"/>
    </source>
</evidence>
<comment type="catalytic activity">
    <reaction evidence="1 9 10">
        <text>[protein]-peptidylproline (omega=180) = [protein]-peptidylproline (omega=0)</text>
        <dbReference type="Rhea" id="RHEA:16237"/>
        <dbReference type="Rhea" id="RHEA-COMP:10747"/>
        <dbReference type="Rhea" id="RHEA-COMP:10748"/>
        <dbReference type="ChEBI" id="CHEBI:83833"/>
        <dbReference type="ChEBI" id="CHEBI:83834"/>
        <dbReference type="EC" id="5.2.1.8"/>
    </reaction>
</comment>
<dbReference type="GO" id="GO:0003755">
    <property type="term" value="F:peptidyl-prolyl cis-trans isomerase activity"/>
    <property type="evidence" value="ECO:0007669"/>
    <property type="project" value="UniProtKB-UniRule"/>
</dbReference>
<evidence type="ECO:0000256" key="5">
    <source>
        <dbReference type="ARBA" id="ARBA00023110"/>
    </source>
</evidence>
<dbReference type="InterPro" id="IPR046357">
    <property type="entry name" value="PPIase_dom_sf"/>
</dbReference>
<keyword evidence="4" id="KW-0963">Cytoplasm</keyword>
<dbReference type="GO" id="GO:0042026">
    <property type="term" value="P:protein refolding"/>
    <property type="evidence" value="ECO:0007669"/>
    <property type="project" value="UniProtKB-ARBA"/>
</dbReference>
<dbReference type="GO" id="GO:0005737">
    <property type="term" value="C:cytoplasm"/>
    <property type="evidence" value="ECO:0007669"/>
    <property type="project" value="UniProtKB-SubCell"/>
</dbReference>
<dbReference type="Pfam" id="PF00254">
    <property type="entry name" value="FKBP_C"/>
    <property type="match status" value="1"/>
</dbReference>
<keyword evidence="6" id="KW-0143">Chaperone</keyword>
<comment type="function">
    <text evidence="8">Also involved in hydrogenase metallocenter assembly, probably by participating in the nickel insertion step. This function in hydrogenase biosynthesis requires chaperone activity and the presence of the metal-binding domain, but not PPIase activity.</text>
</comment>
<evidence type="ECO:0000313" key="13">
    <source>
        <dbReference type="Proteomes" id="UP000051213"/>
    </source>
</evidence>
<sequence>MHVSAHHVISVHYTLSDDNNALIDSTYDDNKPLVYLHGRGQMIIGFEQAVAKAKVGDKRNFTVAPSKGYGLRNVNNRQRIPIKYLKHEGKLTIGKAIHINTDNGVKPGTVIKVGRFNVDVDMNHPLAGKNLNFDVEIVAIRKATEEETAHGHVHDDQGCHH</sequence>
<evidence type="ECO:0000256" key="1">
    <source>
        <dbReference type="ARBA" id="ARBA00000971"/>
    </source>
</evidence>
<reference evidence="12 13" key="1">
    <citation type="submission" date="2015-10" db="EMBL/GenBank/DDBJ databases">
        <title>Metagenome-Assembled Genomes uncover a global brackish microbiome.</title>
        <authorList>
            <person name="Hugerth L.W."/>
            <person name="Larsson J."/>
            <person name="Alneberg J."/>
            <person name="Lindh M.V."/>
            <person name="Legrand C."/>
            <person name="Pinhassi J."/>
            <person name="Andersson A.F."/>
        </authorList>
    </citation>
    <scope>NUCLEOTIDE SEQUENCE [LARGE SCALE GENOMIC DNA]</scope>
    <source>
        <strain evidence="12">BACL26 MAG-121220-bin70</strain>
    </source>
</reference>
<dbReference type="PROSITE" id="PS50059">
    <property type="entry name" value="FKBP_PPIASE"/>
    <property type="match status" value="1"/>
</dbReference>
<evidence type="ECO:0000313" key="12">
    <source>
        <dbReference type="EMBL" id="KRO91428.1"/>
    </source>
</evidence>
<evidence type="ECO:0000256" key="3">
    <source>
        <dbReference type="ARBA" id="ARBA00006577"/>
    </source>
</evidence>
<comment type="similarity">
    <text evidence="3 10">Belongs to the FKBP-type PPIase family.</text>
</comment>
<dbReference type="PANTHER" id="PTHR47861:SF3">
    <property type="entry name" value="FKBP-TYPE PEPTIDYL-PROLYL CIS-TRANS ISOMERASE SLYD"/>
    <property type="match status" value="1"/>
</dbReference>
<feature type="domain" description="PPIase FKBP-type" evidence="11">
    <location>
        <begin position="6"/>
        <end position="81"/>
    </location>
</feature>
<gene>
    <name evidence="12" type="ORF">ABS24_10305</name>
</gene>
<evidence type="ECO:0000256" key="6">
    <source>
        <dbReference type="ARBA" id="ARBA00023186"/>
    </source>
</evidence>
<protein>
    <recommendedName>
        <fullName evidence="10">Peptidyl-prolyl cis-trans isomerase</fullName>
        <ecNumber evidence="10">5.2.1.8</ecNumber>
    </recommendedName>
</protein>
<dbReference type="InterPro" id="IPR001179">
    <property type="entry name" value="PPIase_FKBP_dom"/>
</dbReference>
<evidence type="ECO:0000256" key="9">
    <source>
        <dbReference type="PROSITE-ProRule" id="PRU00277"/>
    </source>
</evidence>
<dbReference type="AlphaFoldDB" id="A0A0R2TX62"/>
<evidence type="ECO:0000256" key="10">
    <source>
        <dbReference type="RuleBase" id="RU003915"/>
    </source>
</evidence>
<proteinExistence type="inferred from homology"/>
<keyword evidence="7 9" id="KW-0413">Isomerase</keyword>
<evidence type="ECO:0000256" key="8">
    <source>
        <dbReference type="ARBA" id="ARBA00037071"/>
    </source>
</evidence>
<keyword evidence="5 9" id="KW-0697">Rotamase</keyword>
<dbReference type="Proteomes" id="UP000051213">
    <property type="component" value="Unassembled WGS sequence"/>
</dbReference>
<evidence type="ECO:0000256" key="2">
    <source>
        <dbReference type="ARBA" id="ARBA00004496"/>
    </source>
</evidence>
<dbReference type="Gene3D" id="3.10.50.40">
    <property type="match status" value="1"/>
</dbReference>